<keyword evidence="4" id="KW-0747">Spliceosome</keyword>
<dbReference type="GO" id="GO:0005681">
    <property type="term" value="C:spliceosomal complex"/>
    <property type="evidence" value="ECO:0007669"/>
    <property type="project" value="UniProtKB-KW"/>
</dbReference>
<keyword evidence="5" id="KW-0508">mRNA splicing</keyword>
<evidence type="ECO:0000256" key="7">
    <source>
        <dbReference type="SAM" id="MobiDB-lite"/>
    </source>
</evidence>
<dbReference type="PANTHER" id="PTHR36562:SF5">
    <property type="entry name" value="SERINE_ARGININE REPETITIVE MATRIX 2"/>
    <property type="match status" value="1"/>
</dbReference>
<dbReference type="Gene3D" id="6.10.140.420">
    <property type="match status" value="1"/>
</dbReference>
<evidence type="ECO:0000256" key="3">
    <source>
        <dbReference type="ARBA" id="ARBA00022664"/>
    </source>
</evidence>
<comment type="similarity">
    <text evidence="2">Belongs to the CWC21 family.</text>
</comment>
<keyword evidence="3" id="KW-0507">mRNA processing</keyword>
<comment type="caution">
    <text evidence="9">The sequence shown here is derived from an EMBL/GenBank/DDBJ whole genome shotgun (WGS) entry which is preliminary data.</text>
</comment>
<evidence type="ECO:0000259" key="8">
    <source>
        <dbReference type="SMART" id="SM01115"/>
    </source>
</evidence>
<dbReference type="AlphaFoldDB" id="A0A2T9Z418"/>
<accession>A0A2T9Z418</accession>
<evidence type="ECO:0000313" key="9">
    <source>
        <dbReference type="EMBL" id="PVU99291.1"/>
    </source>
</evidence>
<evidence type="ECO:0000256" key="5">
    <source>
        <dbReference type="ARBA" id="ARBA00023187"/>
    </source>
</evidence>
<feature type="compositionally biased region" description="Low complexity" evidence="7">
    <location>
        <begin position="196"/>
        <end position="205"/>
    </location>
</feature>
<feature type="region of interest" description="Disordered" evidence="7">
    <location>
        <begin position="183"/>
        <end position="237"/>
    </location>
</feature>
<evidence type="ECO:0000256" key="1">
    <source>
        <dbReference type="ARBA" id="ARBA00004123"/>
    </source>
</evidence>
<evidence type="ECO:0000256" key="2">
    <source>
        <dbReference type="ARBA" id="ARBA00005954"/>
    </source>
</evidence>
<feature type="compositionally biased region" description="Basic residues" evidence="7">
    <location>
        <begin position="213"/>
        <end position="223"/>
    </location>
</feature>
<reference evidence="9 10" key="1">
    <citation type="journal article" date="2018" name="MBio">
        <title>Comparative Genomics Reveals the Core Gene Toolbox for the Fungus-Insect Symbiosis.</title>
        <authorList>
            <person name="Wang Y."/>
            <person name="Stata M."/>
            <person name="Wang W."/>
            <person name="Stajich J.E."/>
            <person name="White M.M."/>
            <person name="Moncalvo J.M."/>
        </authorList>
    </citation>
    <scope>NUCLEOTIDE SEQUENCE [LARGE SCALE GENOMIC DNA]</scope>
    <source>
        <strain evidence="9 10">AUS-77-4</strain>
    </source>
</reference>
<dbReference type="CDD" id="cd21372">
    <property type="entry name" value="cwf21_CWC21-like"/>
    <property type="match status" value="1"/>
</dbReference>
<organism evidence="9 10">
    <name type="scientific">Furculomyces boomerangus</name>
    <dbReference type="NCBI Taxonomy" id="61424"/>
    <lineage>
        <taxon>Eukaryota</taxon>
        <taxon>Fungi</taxon>
        <taxon>Fungi incertae sedis</taxon>
        <taxon>Zoopagomycota</taxon>
        <taxon>Kickxellomycotina</taxon>
        <taxon>Harpellomycetes</taxon>
        <taxon>Harpellales</taxon>
        <taxon>Harpellaceae</taxon>
        <taxon>Furculomyces</taxon>
    </lineage>
</organism>
<dbReference type="InterPro" id="IPR051372">
    <property type="entry name" value="CWC21"/>
</dbReference>
<dbReference type="GO" id="GO:0006397">
    <property type="term" value="P:mRNA processing"/>
    <property type="evidence" value="ECO:0007669"/>
    <property type="project" value="UniProtKB-KW"/>
</dbReference>
<protein>
    <recommendedName>
        <fullName evidence="8">CWF21 domain-containing protein</fullName>
    </recommendedName>
</protein>
<dbReference type="GO" id="GO:0008380">
    <property type="term" value="P:RNA splicing"/>
    <property type="evidence" value="ECO:0007669"/>
    <property type="project" value="UniProtKB-KW"/>
</dbReference>
<evidence type="ECO:0000256" key="4">
    <source>
        <dbReference type="ARBA" id="ARBA00022728"/>
    </source>
</evidence>
<dbReference type="STRING" id="61424.A0A2T9Z418"/>
<keyword evidence="10" id="KW-1185">Reference proteome</keyword>
<dbReference type="InterPro" id="IPR013170">
    <property type="entry name" value="mRNA_splic_Cwf21_dom"/>
</dbReference>
<dbReference type="OrthoDB" id="10267305at2759"/>
<sequence>MYNGIGLRTTRGTGTSGYVVKNLSQLKPKKSVPSSNFNKTQEFSEVAGSGSLGRRVDEGILEHDRKRQIEVKCLELSDKLEDEGLDSGEIEKRVDAYREKLLLELSSGKTNESSNLKQYETHKQLDLKKKQLEKLKNAFKMPEDYVEGMSFDKDLIELQKQQKKMEYEQKKLSEAKLLLEKLTTETKTTHKRHHSNSSSSSGSSSSDEEQHRKSGRSSKKHESKKTYTDSSDETDSD</sequence>
<dbReference type="SMART" id="SM01115">
    <property type="entry name" value="cwf21"/>
    <property type="match status" value="1"/>
</dbReference>
<evidence type="ECO:0000313" key="10">
    <source>
        <dbReference type="Proteomes" id="UP000245699"/>
    </source>
</evidence>
<evidence type="ECO:0000256" key="6">
    <source>
        <dbReference type="ARBA" id="ARBA00023242"/>
    </source>
</evidence>
<comment type="subcellular location">
    <subcellularLocation>
        <location evidence="1">Nucleus</location>
    </subcellularLocation>
</comment>
<dbReference type="PANTHER" id="PTHR36562">
    <property type="entry name" value="SERINE/ARGININE REPETITIVE MATRIX 2"/>
    <property type="match status" value="1"/>
</dbReference>
<proteinExistence type="inferred from homology"/>
<dbReference type="Pfam" id="PF08312">
    <property type="entry name" value="cwf21"/>
    <property type="match status" value="1"/>
</dbReference>
<dbReference type="Proteomes" id="UP000245699">
    <property type="component" value="Unassembled WGS sequence"/>
</dbReference>
<dbReference type="EMBL" id="MBFT01000045">
    <property type="protein sequence ID" value="PVU99291.1"/>
    <property type="molecule type" value="Genomic_DNA"/>
</dbReference>
<feature type="domain" description="CWF21" evidence="8">
    <location>
        <begin position="61"/>
        <end position="106"/>
    </location>
</feature>
<keyword evidence="6" id="KW-0539">Nucleus</keyword>
<name>A0A2T9Z418_9FUNG</name>
<gene>
    <name evidence="9" type="ORF">BB559_000849</name>
</gene>